<name>A0ABR4QPK4_9CEST</name>
<proteinExistence type="predicted"/>
<evidence type="ECO:0000313" key="10">
    <source>
        <dbReference type="EMBL" id="KAL5111554.1"/>
    </source>
</evidence>
<gene>
    <name evidence="10" type="ORF">TcWFU_002324</name>
</gene>
<feature type="transmembrane region" description="Helical" evidence="9">
    <location>
        <begin position="35"/>
        <end position="57"/>
    </location>
</feature>
<feature type="transmembrane region" description="Helical" evidence="9">
    <location>
        <begin position="204"/>
        <end position="223"/>
    </location>
</feature>
<evidence type="ECO:0000313" key="11">
    <source>
        <dbReference type="Proteomes" id="UP001651158"/>
    </source>
</evidence>
<accession>A0ABR4QPK4</accession>
<evidence type="ECO:0000256" key="4">
    <source>
        <dbReference type="ARBA" id="ARBA00022824"/>
    </source>
</evidence>
<reference evidence="10 11" key="1">
    <citation type="journal article" date="2022" name="Front. Cell. Infect. Microbiol.">
        <title>The Genomes of Two Strains of Taenia crassiceps the Animal Model for the Study of Human Cysticercosis.</title>
        <authorList>
            <person name="Bobes R.J."/>
            <person name="Estrada K."/>
            <person name="Rios-Valencia D.G."/>
            <person name="Calderon-Gallegos A."/>
            <person name="de la Torre P."/>
            <person name="Carrero J.C."/>
            <person name="Sanchez-Flores A."/>
            <person name="Laclette J.P."/>
        </authorList>
    </citation>
    <scope>NUCLEOTIDE SEQUENCE [LARGE SCALE GENOMIC DNA]</scope>
    <source>
        <strain evidence="10">WFUcys</strain>
    </source>
</reference>
<evidence type="ECO:0000256" key="9">
    <source>
        <dbReference type="SAM" id="Phobius"/>
    </source>
</evidence>
<evidence type="ECO:0000256" key="3">
    <source>
        <dbReference type="ARBA" id="ARBA00022692"/>
    </source>
</evidence>
<keyword evidence="5 9" id="KW-1133">Transmembrane helix</keyword>
<keyword evidence="11" id="KW-1185">Reference proteome</keyword>
<dbReference type="InterPro" id="IPR009617">
    <property type="entry name" value="Seipin"/>
</dbReference>
<dbReference type="Pfam" id="PF06775">
    <property type="entry name" value="Seipin"/>
    <property type="match status" value="1"/>
</dbReference>
<sequence>MYTSMPILTVLESLDIHLTGKIMLPSALRKLGTCVILQVFFILGATITFGIICHVYVPNLSSFHEIHLGFMASEKDRRVFSTDDFSLSKFGASFFTPGQNYKIEFLISVPDSPQNHDVDMSSLRLHLYSLDKNHSTILSNTLLPIYRPWLVDTMDTILYAPFYLFNFCKKEQILRVVFSSNYLDNQDFPTFSGRLILETGGLRWYAATLSISAVLNPILWLIYRYAWLVGFVFVTAVTLALDCLIFCGRMLRRYHHRTDPKPLPPQISKVQMNVRKKAEKESKEDAPLVESIDPSVATKE</sequence>
<evidence type="ECO:0000256" key="6">
    <source>
        <dbReference type="ARBA" id="ARBA00023098"/>
    </source>
</evidence>
<protein>
    <recommendedName>
        <fullName evidence="2">Seipin</fullName>
    </recommendedName>
</protein>
<organism evidence="10 11">
    <name type="scientific">Taenia crassiceps</name>
    <dbReference type="NCBI Taxonomy" id="6207"/>
    <lineage>
        <taxon>Eukaryota</taxon>
        <taxon>Metazoa</taxon>
        <taxon>Spiralia</taxon>
        <taxon>Lophotrochozoa</taxon>
        <taxon>Platyhelminthes</taxon>
        <taxon>Cestoda</taxon>
        <taxon>Eucestoda</taxon>
        <taxon>Cyclophyllidea</taxon>
        <taxon>Taeniidae</taxon>
        <taxon>Taenia</taxon>
    </lineage>
</organism>
<dbReference type="Proteomes" id="UP001651158">
    <property type="component" value="Unassembled WGS sequence"/>
</dbReference>
<evidence type="ECO:0000256" key="2">
    <source>
        <dbReference type="ARBA" id="ARBA00022064"/>
    </source>
</evidence>
<keyword evidence="3 9" id="KW-0812">Transmembrane</keyword>
<keyword evidence="7 9" id="KW-0472">Membrane</keyword>
<keyword evidence="6" id="KW-0443">Lipid metabolism</keyword>
<dbReference type="CDD" id="cd23995">
    <property type="entry name" value="Seipin_BSCL2_like"/>
    <property type="match status" value="1"/>
</dbReference>
<comment type="caution">
    <text evidence="10">The sequence shown here is derived from an EMBL/GenBank/DDBJ whole genome shotgun (WGS) entry which is preliminary data.</text>
</comment>
<evidence type="ECO:0000256" key="8">
    <source>
        <dbReference type="SAM" id="MobiDB-lite"/>
    </source>
</evidence>
<feature type="transmembrane region" description="Helical" evidence="9">
    <location>
        <begin position="229"/>
        <end position="251"/>
    </location>
</feature>
<keyword evidence="4" id="KW-0256">Endoplasmic reticulum</keyword>
<feature type="region of interest" description="Disordered" evidence="8">
    <location>
        <begin position="262"/>
        <end position="300"/>
    </location>
</feature>
<feature type="compositionally biased region" description="Basic and acidic residues" evidence="8">
    <location>
        <begin position="276"/>
        <end position="286"/>
    </location>
</feature>
<dbReference type="PANTHER" id="PTHR21212">
    <property type="entry name" value="BERNARDINELLI-SEIP CONGENITAL LIPODYSTROPHY 2 HOMOLOG BSCL2 PROTEIN"/>
    <property type="match status" value="1"/>
</dbReference>
<dbReference type="PANTHER" id="PTHR21212:SF0">
    <property type="entry name" value="SEIPIN"/>
    <property type="match status" value="1"/>
</dbReference>
<evidence type="ECO:0000256" key="7">
    <source>
        <dbReference type="ARBA" id="ARBA00023136"/>
    </source>
</evidence>
<evidence type="ECO:0000256" key="5">
    <source>
        <dbReference type="ARBA" id="ARBA00022989"/>
    </source>
</evidence>
<comment type="subcellular location">
    <subcellularLocation>
        <location evidence="1">Endoplasmic reticulum membrane</location>
        <topology evidence="1">Multi-pass membrane protein</topology>
    </subcellularLocation>
</comment>
<evidence type="ECO:0000256" key="1">
    <source>
        <dbReference type="ARBA" id="ARBA00004477"/>
    </source>
</evidence>
<dbReference type="EMBL" id="JAKROA010000001">
    <property type="protein sequence ID" value="KAL5111554.1"/>
    <property type="molecule type" value="Genomic_DNA"/>
</dbReference>